<accession>M7MUZ8</accession>
<evidence type="ECO:0000313" key="3">
    <source>
        <dbReference type="Proteomes" id="UP000012015"/>
    </source>
</evidence>
<sequence>MRRLPEVTPEKSGVVGSPEHKNGNRGHHAKHALVTAVFVVGNRTGSGP</sequence>
<dbReference type="STRING" id="1276920.ADIAG_01614"/>
<gene>
    <name evidence="2" type="ORF">ADIAG_01614</name>
</gene>
<dbReference type="Proteomes" id="UP000012015">
    <property type="component" value="Unassembled WGS sequence"/>
</dbReference>
<dbReference type="AlphaFoldDB" id="M7MUZ8"/>
<dbReference type="EMBL" id="AOCK01000004">
    <property type="protein sequence ID" value="EMQ98856.1"/>
    <property type="molecule type" value="Genomic_DNA"/>
</dbReference>
<evidence type="ECO:0000256" key="1">
    <source>
        <dbReference type="SAM" id="MobiDB-lite"/>
    </source>
</evidence>
<feature type="region of interest" description="Disordered" evidence="1">
    <location>
        <begin position="1"/>
        <end position="30"/>
    </location>
</feature>
<proteinExistence type="predicted"/>
<evidence type="ECO:0000313" key="2">
    <source>
        <dbReference type="EMBL" id="EMQ98856.1"/>
    </source>
</evidence>
<reference evidence="2 3" key="1">
    <citation type="journal article" date="2013" name="Genome Announc.">
        <title>Draft Genome Sequence of Arthrobacter gangotriensis Strain Lz1yT, Isolated from a Penguin Rookery Soil Sample Collected in Antarctica, near the Indian Station Dakshin Gangotri.</title>
        <authorList>
            <person name="Shivaji S."/>
            <person name="Ara S."/>
            <person name="Bandi S."/>
            <person name="Singh A."/>
            <person name="Kumar Pinnaka A."/>
        </authorList>
    </citation>
    <scope>NUCLEOTIDE SEQUENCE [LARGE SCALE GENOMIC DNA]</scope>
    <source>
        <strain evidence="2 3">Lz1y</strain>
    </source>
</reference>
<comment type="caution">
    <text evidence="2">The sequence shown here is derived from an EMBL/GenBank/DDBJ whole genome shotgun (WGS) entry which is preliminary data.</text>
</comment>
<keyword evidence="3" id="KW-1185">Reference proteome</keyword>
<protein>
    <submittedName>
        <fullName evidence="2">Uncharacterized protein</fullName>
    </submittedName>
</protein>
<name>M7MUZ8_9MICC</name>
<organism evidence="2 3">
    <name type="scientific">Paeniglutamicibacter gangotriensis Lz1y</name>
    <dbReference type="NCBI Taxonomy" id="1276920"/>
    <lineage>
        <taxon>Bacteria</taxon>
        <taxon>Bacillati</taxon>
        <taxon>Actinomycetota</taxon>
        <taxon>Actinomycetes</taxon>
        <taxon>Micrococcales</taxon>
        <taxon>Micrococcaceae</taxon>
        <taxon>Paeniglutamicibacter</taxon>
    </lineage>
</organism>